<dbReference type="Gene3D" id="3.90.1480.20">
    <property type="entry name" value="Glycosyl transferase family 29"/>
    <property type="match status" value="1"/>
</dbReference>
<keyword evidence="5" id="KW-0812">Transmembrane</keyword>
<dbReference type="Pfam" id="PF00777">
    <property type="entry name" value="Glyco_transf_29"/>
    <property type="match status" value="1"/>
</dbReference>
<proteinExistence type="inferred from homology"/>
<accession>A0ABM0MKK2</accession>
<evidence type="ECO:0000256" key="11">
    <source>
        <dbReference type="ARBA" id="ARBA00023180"/>
    </source>
</evidence>
<evidence type="ECO:0000256" key="6">
    <source>
        <dbReference type="ARBA" id="ARBA00022968"/>
    </source>
</evidence>
<dbReference type="CDD" id="cd23963">
    <property type="entry name" value="GT29_ST8SIA"/>
    <property type="match status" value="1"/>
</dbReference>
<feature type="non-terminal residue" evidence="13">
    <location>
        <position position="1"/>
    </location>
</feature>
<evidence type="ECO:0000313" key="12">
    <source>
        <dbReference type="Proteomes" id="UP000694865"/>
    </source>
</evidence>
<keyword evidence="8" id="KW-0333">Golgi apparatus</keyword>
<keyword evidence="4" id="KW-0808">Transferase</keyword>
<keyword evidence="10" id="KW-1015">Disulfide bond</keyword>
<evidence type="ECO:0000256" key="1">
    <source>
        <dbReference type="ARBA" id="ARBA00004323"/>
    </source>
</evidence>
<keyword evidence="6" id="KW-0735">Signal-anchor</keyword>
<dbReference type="GeneID" id="102805392"/>
<evidence type="ECO:0000256" key="7">
    <source>
        <dbReference type="ARBA" id="ARBA00022989"/>
    </source>
</evidence>
<evidence type="ECO:0000256" key="5">
    <source>
        <dbReference type="ARBA" id="ARBA00022692"/>
    </source>
</evidence>
<dbReference type="PANTHER" id="PTHR11987:SF53">
    <property type="entry name" value="ALPHA-2,8-SIALYLTRANSFERASE 8F-LIKE"/>
    <property type="match status" value="1"/>
</dbReference>
<comment type="similarity">
    <text evidence="2">Belongs to the glycosyltransferase 29 family.</text>
</comment>
<sequence length="271" mass="30882">FSSGDLIRIFNKNTSIEDMNFNQSNRNLLNKSTYQLPRQKSCAVVGNSGILLNSSCGEEIDSNDLVIRCNIPDVWNYIKDVGNKTDINIIFQRTMRDLYYLLTNGTIAHYMLPTRLHIVNNTILWYPESFRSERVTANTAKVALRYLKYNMHLNFQFAISATHGFTGNLGRSIKVARPTTGMRAIVAALSLCEYVNVFGFYPYVFDQNGNKVLYHYYGTNRTIEDFVSSHDYSNEFAILQQLHSNNVLRLVTGKAKAKTIALVPIHNEVTI</sequence>
<evidence type="ECO:0000313" key="13">
    <source>
        <dbReference type="RefSeq" id="XP_006820543.1"/>
    </source>
</evidence>
<reference evidence="13" key="1">
    <citation type="submission" date="2025-08" db="UniProtKB">
        <authorList>
            <consortium name="RefSeq"/>
        </authorList>
    </citation>
    <scope>IDENTIFICATION</scope>
    <source>
        <tissue evidence="13">Testes</tissue>
    </source>
</reference>
<evidence type="ECO:0000256" key="3">
    <source>
        <dbReference type="ARBA" id="ARBA00022676"/>
    </source>
</evidence>
<comment type="subcellular location">
    <subcellularLocation>
        <location evidence="1">Golgi apparatus membrane</location>
        <topology evidence="1">Single-pass type II membrane protein</topology>
    </subcellularLocation>
</comment>
<keyword evidence="9" id="KW-0472">Membrane</keyword>
<dbReference type="InterPro" id="IPR001675">
    <property type="entry name" value="Glyco_trans_29"/>
</dbReference>
<name>A0ABM0MKK2_SACKO</name>
<evidence type="ECO:0000256" key="9">
    <source>
        <dbReference type="ARBA" id="ARBA00023136"/>
    </source>
</evidence>
<gene>
    <name evidence="13" type="primary">LOC102805392</name>
</gene>
<keyword evidence="12" id="KW-1185">Reference proteome</keyword>
<evidence type="ECO:0000256" key="2">
    <source>
        <dbReference type="ARBA" id="ARBA00006003"/>
    </source>
</evidence>
<keyword evidence="7" id="KW-1133">Transmembrane helix</keyword>
<keyword evidence="11" id="KW-0325">Glycoprotein</keyword>
<evidence type="ECO:0000256" key="4">
    <source>
        <dbReference type="ARBA" id="ARBA00022679"/>
    </source>
</evidence>
<dbReference type="PIRSF" id="PIRSF005557">
    <property type="entry name" value="Sialyl_trans"/>
    <property type="match status" value="1"/>
</dbReference>
<dbReference type="InterPro" id="IPR038578">
    <property type="entry name" value="GT29-like_sf"/>
</dbReference>
<dbReference type="PANTHER" id="PTHR11987">
    <property type="entry name" value="ALPHA-2,8-SIALYLTRANSFERASE"/>
    <property type="match status" value="1"/>
</dbReference>
<protein>
    <submittedName>
        <fullName evidence="13">Alpha-2,8-sialyltransferase 8B-like</fullName>
    </submittedName>
</protein>
<dbReference type="Proteomes" id="UP000694865">
    <property type="component" value="Unplaced"/>
</dbReference>
<keyword evidence="3" id="KW-0328">Glycosyltransferase</keyword>
<evidence type="ECO:0000256" key="8">
    <source>
        <dbReference type="ARBA" id="ARBA00023034"/>
    </source>
</evidence>
<evidence type="ECO:0000256" key="10">
    <source>
        <dbReference type="ARBA" id="ARBA00023157"/>
    </source>
</evidence>
<dbReference type="InterPro" id="IPR050943">
    <property type="entry name" value="Glycosyltr_29_Sialyltrsf"/>
</dbReference>
<organism evidence="12 13">
    <name type="scientific">Saccoglossus kowalevskii</name>
    <name type="common">Acorn worm</name>
    <dbReference type="NCBI Taxonomy" id="10224"/>
    <lineage>
        <taxon>Eukaryota</taxon>
        <taxon>Metazoa</taxon>
        <taxon>Hemichordata</taxon>
        <taxon>Enteropneusta</taxon>
        <taxon>Harrimaniidae</taxon>
        <taxon>Saccoglossus</taxon>
    </lineage>
</organism>
<dbReference type="RefSeq" id="XP_006820543.1">
    <property type="nucleotide sequence ID" value="XM_006820480.1"/>
</dbReference>
<dbReference type="InterPro" id="IPR012163">
    <property type="entry name" value="Sialyl_trans"/>
</dbReference>